<accession>A0ABW7Z7A3</accession>
<proteinExistence type="predicted"/>
<dbReference type="RefSeq" id="WP_397089814.1">
    <property type="nucleotide sequence ID" value="NZ_JBITGY010000013.1"/>
</dbReference>
<reference evidence="2 3" key="1">
    <citation type="submission" date="2024-10" db="EMBL/GenBank/DDBJ databases">
        <title>The Natural Products Discovery Center: Release of the First 8490 Sequenced Strains for Exploring Actinobacteria Biosynthetic Diversity.</title>
        <authorList>
            <person name="Kalkreuter E."/>
            <person name="Kautsar S.A."/>
            <person name="Yang D."/>
            <person name="Bader C.D."/>
            <person name="Teijaro C.N."/>
            <person name="Fluegel L."/>
            <person name="Davis C.M."/>
            <person name="Simpson J.R."/>
            <person name="Lauterbach L."/>
            <person name="Steele A.D."/>
            <person name="Gui C."/>
            <person name="Meng S."/>
            <person name="Li G."/>
            <person name="Viehrig K."/>
            <person name="Ye F."/>
            <person name="Su P."/>
            <person name="Kiefer A.F."/>
            <person name="Nichols A."/>
            <person name="Cepeda A.J."/>
            <person name="Yan W."/>
            <person name="Fan B."/>
            <person name="Jiang Y."/>
            <person name="Adhikari A."/>
            <person name="Zheng C.-J."/>
            <person name="Schuster L."/>
            <person name="Cowan T.M."/>
            <person name="Smanski M.J."/>
            <person name="Chevrette M.G."/>
            <person name="De Carvalho L.P.S."/>
            <person name="Shen B."/>
        </authorList>
    </citation>
    <scope>NUCLEOTIDE SEQUENCE [LARGE SCALE GENOMIC DNA]</scope>
    <source>
        <strain evidence="2 3">NPDC050545</strain>
    </source>
</reference>
<protein>
    <submittedName>
        <fullName evidence="2">Uncharacterized protein</fullName>
    </submittedName>
</protein>
<keyword evidence="1" id="KW-0812">Transmembrane</keyword>
<feature type="transmembrane region" description="Helical" evidence="1">
    <location>
        <begin position="12"/>
        <end position="34"/>
    </location>
</feature>
<comment type="caution">
    <text evidence="2">The sequence shown here is derived from an EMBL/GenBank/DDBJ whole genome shotgun (WGS) entry which is preliminary data.</text>
</comment>
<dbReference type="Proteomes" id="UP001612741">
    <property type="component" value="Unassembled WGS sequence"/>
</dbReference>
<keyword evidence="1" id="KW-1133">Transmembrane helix</keyword>
<evidence type="ECO:0000256" key="1">
    <source>
        <dbReference type="SAM" id="Phobius"/>
    </source>
</evidence>
<keyword evidence="1" id="KW-0472">Membrane</keyword>
<keyword evidence="3" id="KW-1185">Reference proteome</keyword>
<evidence type="ECO:0000313" key="2">
    <source>
        <dbReference type="EMBL" id="MFI6504055.1"/>
    </source>
</evidence>
<name>A0ABW7Z7A3_9ACTN</name>
<evidence type="ECO:0000313" key="3">
    <source>
        <dbReference type="Proteomes" id="UP001612741"/>
    </source>
</evidence>
<organism evidence="2 3">
    <name type="scientific">Nonomuraea typhae</name>
    <dbReference type="NCBI Taxonomy" id="2603600"/>
    <lineage>
        <taxon>Bacteria</taxon>
        <taxon>Bacillati</taxon>
        <taxon>Actinomycetota</taxon>
        <taxon>Actinomycetes</taxon>
        <taxon>Streptosporangiales</taxon>
        <taxon>Streptosporangiaceae</taxon>
        <taxon>Nonomuraea</taxon>
    </lineage>
</organism>
<gene>
    <name evidence="2" type="ORF">ACIBG2_42185</name>
</gene>
<sequence length="63" mass="6660">MMAHNRVWVRRFAGWVFGAGVVVGGLVVVSPAGAEVIPRPDATVVRLPQVVEAGQAGQVKLPR</sequence>
<dbReference type="EMBL" id="JBITGY010000013">
    <property type="protein sequence ID" value="MFI6504055.1"/>
    <property type="molecule type" value="Genomic_DNA"/>
</dbReference>